<dbReference type="InterPro" id="IPR003903">
    <property type="entry name" value="UIM_dom"/>
</dbReference>
<dbReference type="CDD" id="cd02257">
    <property type="entry name" value="Peptidase_C19"/>
    <property type="match status" value="1"/>
</dbReference>
<evidence type="ECO:0000313" key="4">
    <source>
        <dbReference type="Proteomes" id="UP001460270"/>
    </source>
</evidence>
<gene>
    <name evidence="3" type="ORF">WMY93_031412</name>
</gene>
<organism evidence="3 4">
    <name type="scientific">Mugilogobius chulae</name>
    <name type="common">yellowstripe goby</name>
    <dbReference type="NCBI Taxonomy" id="88201"/>
    <lineage>
        <taxon>Eukaryota</taxon>
        <taxon>Metazoa</taxon>
        <taxon>Chordata</taxon>
        <taxon>Craniata</taxon>
        <taxon>Vertebrata</taxon>
        <taxon>Euteleostomi</taxon>
        <taxon>Actinopterygii</taxon>
        <taxon>Neopterygii</taxon>
        <taxon>Teleostei</taxon>
        <taxon>Neoteleostei</taxon>
        <taxon>Acanthomorphata</taxon>
        <taxon>Gobiaria</taxon>
        <taxon>Gobiiformes</taxon>
        <taxon>Gobioidei</taxon>
        <taxon>Gobiidae</taxon>
        <taxon>Gobionellinae</taxon>
        <taxon>Mugilogobius</taxon>
    </lineage>
</organism>
<sequence length="250" mass="28339">MEFEVQHTITCKCCGEVVTKREVFNDLSIDLPRRKKTLPLRSIQDSLDLFFRMEEIEYSCEKCNGKAATVTHKFSKLPRVLILHLKRVHTRSCQPQLDRSSQNAQELTSAHFFNPKAGGRESGRFVSAPGLRRGRRTEQKSDSQPEEATQQLFDRRERRASRGAPAAMESSDFSLNDEEMLAAVLEMSRQEAGLEEEPSSSPDTGFGDAEPGPELVYHTELETDDRRQKSLEELTSLFWEEGDGEEALIG</sequence>
<feature type="region of interest" description="Disordered" evidence="1">
    <location>
        <begin position="189"/>
        <end position="229"/>
    </location>
</feature>
<protein>
    <recommendedName>
        <fullName evidence="2">Peptidase C19 ubiquitin carboxyl-terminal hydrolase domain-containing protein</fullName>
    </recommendedName>
</protein>
<name>A0AAW0MHV8_9GOBI</name>
<accession>A0AAW0MHV8</accession>
<comment type="caution">
    <text evidence="3">The sequence shown here is derived from an EMBL/GenBank/DDBJ whole genome shotgun (WGS) entry which is preliminary data.</text>
</comment>
<feature type="region of interest" description="Disordered" evidence="1">
    <location>
        <begin position="112"/>
        <end position="175"/>
    </location>
</feature>
<dbReference type="EMBL" id="JBBPFD010000664">
    <property type="protein sequence ID" value="KAK7877936.1"/>
    <property type="molecule type" value="Genomic_DNA"/>
</dbReference>
<reference evidence="4" key="1">
    <citation type="submission" date="2024-04" db="EMBL/GenBank/DDBJ databases">
        <title>Salinicola lusitanus LLJ914,a marine bacterium isolated from the Okinawa Trough.</title>
        <authorList>
            <person name="Li J."/>
        </authorList>
    </citation>
    <scope>NUCLEOTIDE SEQUENCE [LARGE SCALE GENOMIC DNA]</scope>
</reference>
<proteinExistence type="predicted"/>
<evidence type="ECO:0000259" key="2">
    <source>
        <dbReference type="Pfam" id="PF00443"/>
    </source>
</evidence>
<dbReference type="GO" id="GO:0000082">
    <property type="term" value="P:G1/S transition of mitotic cell cycle"/>
    <property type="evidence" value="ECO:0007669"/>
    <property type="project" value="TreeGrafter"/>
</dbReference>
<dbReference type="Pfam" id="PF00443">
    <property type="entry name" value="UCH"/>
    <property type="match status" value="1"/>
</dbReference>
<dbReference type="PANTHER" id="PTHR24006">
    <property type="entry name" value="UBIQUITIN CARBOXYL-TERMINAL HYDROLASE"/>
    <property type="match status" value="1"/>
</dbReference>
<dbReference type="InterPro" id="IPR001394">
    <property type="entry name" value="Peptidase_C19_UCH"/>
</dbReference>
<dbReference type="GO" id="GO:0005634">
    <property type="term" value="C:nucleus"/>
    <property type="evidence" value="ECO:0007669"/>
    <property type="project" value="TreeGrafter"/>
</dbReference>
<keyword evidence="4" id="KW-1185">Reference proteome</keyword>
<feature type="domain" description="Peptidase C19 ubiquitin carboxyl-terminal hydrolase" evidence="2">
    <location>
        <begin position="2"/>
        <end position="109"/>
    </location>
</feature>
<dbReference type="PROSITE" id="PS50330">
    <property type="entry name" value="UIM"/>
    <property type="match status" value="1"/>
</dbReference>
<dbReference type="PANTHER" id="PTHR24006:SF915">
    <property type="entry name" value="UBIQUITIN CARBOXYL-TERMINAL HYDROLASE-RELATED"/>
    <property type="match status" value="1"/>
</dbReference>
<dbReference type="GO" id="GO:0005829">
    <property type="term" value="C:cytosol"/>
    <property type="evidence" value="ECO:0007669"/>
    <property type="project" value="TreeGrafter"/>
</dbReference>
<dbReference type="InterPro" id="IPR038765">
    <property type="entry name" value="Papain-like_cys_pep_sf"/>
</dbReference>
<dbReference type="GO" id="GO:0004843">
    <property type="term" value="F:cysteine-type deubiquitinase activity"/>
    <property type="evidence" value="ECO:0007669"/>
    <property type="project" value="InterPro"/>
</dbReference>
<dbReference type="Gene3D" id="3.90.70.10">
    <property type="entry name" value="Cysteine proteinases"/>
    <property type="match status" value="1"/>
</dbReference>
<evidence type="ECO:0000313" key="3">
    <source>
        <dbReference type="EMBL" id="KAK7877936.1"/>
    </source>
</evidence>
<feature type="compositionally biased region" description="Basic and acidic residues" evidence="1">
    <location>
        <begin position="217"/>
        <end position="229"/>
    </location>
</feature>
<dbReference type="Proteomes" id="UP001460270">
    <property type="component" value="Unassembled WGS sequence"/>
</dbReference>
<dbReference type="InterPro" id="IPR050164">
    <property type="entry name" value="Peptidase_C19"/>
</dbReference>
<dbReference type="AlphaFoldDB" id="A0AAW0MHV8"/>
<dbReference type="SUPFAM" id="SSF54001">
    <property type="entry name" value="Cysteine proteinases"/>
    <property type="match status" value="1"/>
</dbReference>
<evidence type="ECO:0000256" key="1">
    <source>
        <dbReference type="SAM" id="MobiDB-lite"/>
    </source>
</evidence>
<dbReference type="GO" id="GO:0016579">
    <property type="term" value="P:protein deubiquitination"/>
    <property type="evidence" value="ECO:0007669"/>
    <property type="project" value="InterPro"/>
</dbReference>